<dbReference type="EMBL" id="CM047946">
    <property type="protein sequence ID" value="KAI9897748.1"/>
    <property type="molecule type" value="Genomic_DNA"/>
</dbReference>
<gene>
    <name evidence="1" type="ORF">N3K66_007604</name>
</gene>
<evidence type="ECO:0000313" key="2">
    <source>
        <dbReference type="Proteomes" id="UP001163324"/>
    </source>
</evidence>
<dbReference type="Proteomes" id="UP001163324">
    <property type="component" value="Chromosome 7"/>
</dbReference>
<proteinExistence type="predicted"/>
<accession>A0ACC0UUJ1</accession>
<protein>
    <submittedName>
        <fullName evidence="1">Uncharacterized protein</fullName>
    </submittedName>
</protein>
<sequence>MAPLDMSTWRRALDFDAPSRQFRTQWSNPSDVFSILLILGGDIIGLALAQLAGSHFTPVAFSFGWVAYSISSLVAALGSNKLMPLNSDCKCMVINGISGYSRDNSSWVIGRMVRDIDHWAGEKTRARVEKNIADRWQRSKVKNPNASKPTRAGLVVSVYEPSKTLESGVQQRDWLYWSGISTMVLQLGLAAIPLGVYGDWSVLMLTVAGTLLALITGSLSQWRREKWACRRFSETPYILTEGNGAQHVILVLGNGHGLNLEDLATGQTGKENDKENKAWLYLSGLAIPWIILLITATGIEDHTWYLVGMGSLGIVQNVVVAGAVREPRAQGIPLDPVAVYGDASVMQTLYIVEDKYPGIGRRLRDEFFQGRLRDDEVAKWDALKERKLSGIVPN</sequence>
<reference evidence="1" key="1">
    <citation type="submission" date="2022-10" db="EMBL/GenBank/DDBJ databases">
        <title>Complete Genome of Trichothecium roseum strain YXFP-22015, a Plant Pathogen Isolated from Citrus.</title>
        <authorList>
            <person name="Wang Y."/>
            <person name="Zhu L."/>
        </authorList>
    </citation>
    <scope>NUCLEOTIDE SEQUENCE</scope>
    <source>
        <strain evidence="1">YXFP-22015</strain>
    </source>
</reference>
<organism evidence="1 2">
    <name type="scientific">Trichothecium roseum</name>
    <dbReference type="NCBI Taxonomy" id="47278"/>
    <lineage>
        <taxon>Eukaryota</taxon>
        <taxon>Fungi</taxon>
        <taxon>Dikarya</taxon>
        <taxon>Ascomycota</taxon>
        <taxon>Pezizomycotina</taxon>
        <taxon>Sordariomycetes</taxon>
        <taxon>Hypocreomycetidae</taxon>
        <taxon>Hypocreales</taxon>
        <taxon>Hypocreales incertae sedis</taxon>
        <taxon>Trichothecium</taxon>
    </lineage>
</organism>
<comment type="caution">
    <text evidence="1">The sequence shown here is derived from an EMBL/GenBank/DDBJ whole genome shotgun (WGS) entry which is preliminary data.</text>
</comment>
<keyword evidence="2" id="KW-1185">Reference proteome</keyword>
<name>A0ACC0UUJ1_9HYPO</name>
<evidence type="ECO:0000313" key="1">
    <source>
        <dbReference type="EMBL" id="KAI9897748.1"/>
    </source>
</evidence>